<dbReference type="PANTHER" id="PTHR13361:SF1">
    <property type="entry name" value="WW DOMAIN-BINDING PROTEIN 11"/>
    <property type="match status" value="1"/>
</dbReference>
<dbReference type="OrthoDB" id="10067323at2759"/>
<reference evidence="5" key="1">
    <citation type="submission" date="2020-06" db="EMBL/GenBank/DDBJ databases">
        <authorList>
            <person name="Ji K."/>
            <person name="Li J."/>
        </authorList>
    </citation>
    <scope>NUCLEOTIDE SEQUENCE</scope>
    <source>
        <strain evidence="5">JKM2019</strain>
        <tissue evidence="5">Whole body</tissue>
    </source>
</reference>
<dbReference type="EMBL" id="SDOV01000001">
    <property type="protein sequence ID" value="KAH7645715.1"/>
    <property type="molecule type" value="Genomic_DNA"/>
</dbReference>
<dbReference type="AlphaFoldDB" id="A0A9D4SLP9"/>
<reference evidence="5" key="2">
    <citation type="journal article" date="2021" name="World Allergy Organ. J.">
        <title>Chromosome-level assembly of Dermatophagoides farinae genome and transcriptome reveals two novel allergens Der f 37 and Der f 39.</title>
        <authorList>
            <person name="Chen J."/>
            <person name="Cai Z."/>
            <person name="Fan D."/>
            <person name="Hu J."/>
            <person name="Hou Y."/>
            <person name="He Y."/>
            <person name="Zhang Z."/>
            <person name="Zhao Z."/>
            <person name="Gao P."/>
            <person name="Hu W."/>
            <person name="Sun J."/>
            <person name="Li J."/>
            <person name="Ji K."/>
        </authorList>
    </citation>
    <scope>NUCLEOTIDE SEQUENCE</scope>
    <source>
        <strain evidence="5">JKM2019</strain>
    </source>
</reference>
<evidence type="ECO:0000256" key="3">
    <source>
        <dbReference type="SAM" id="MobiDB-lite"/>
    </source>
</evidence>
<feature type="domain" description="Wbp11/ELF5/Saf1 N-terminal" evidence="4">
    <location>
        <begin position="11"/>
        <end position="91"/>
    </location>
</feature>
<feature type="region of interest" description="Disordered" evidence="3">
    <location>
        <begin position="1"/>
        <end position="32"/>
    </location>
</feature>
<accession>A0A9D4SLP9</accession>
<dbReference type="GO" id="GO:0006396">
    <property type="term" value="P:RNA processing"/>
    <property type="evidence" value="ECO:0007669"/>
    <property type="project" value="InterPro"/>
</dbReference>
<comment type="caution">
    <text evidence="5">The sequence shown here is derived from an EMBL/GenBank/DDBJ whole genome shotgun (WGS) entry which is preliminary data.</text>
</comment>
<dbReference type="InterPro" id="IPR019007">
    <property type="entry name" value="Wbp11/ELF5/Saf1_N"/>
</dbReference>
<feature type="compositionally biased region" description="Pro residues" evidence="3">
    <location>
        <begin position="176"/>
        <end position="187"/>
    </location>
</feature>
<keyword evidence="2" id="KW-0539">Nucleus</keyword>
<name>A0A9D4SLP9_DERFA</name>
<feature type="region of interest" description="Disordered" evidence="3">
    <location>
        <begin position="142"/>
        <end position="232"/>
    </location>
</feature>
<protein>
    <recommendedName>
        <fullName evidence="4">Wbp11/ELF5/Saf1 N-terminal domain-containing protein</fullName>
    </recommendedName>
</protein>
<organism evidence="5">
    <name type="scientific">Dermatophagoides farinae</name>
    <name type="common">American house dust mite</name>
    <dbReference type="NCBI Taxonomy" id="6954"/>
    <lineage>
        <taxon>Eukaryota</taxon>
        <taxon>Metazoa</taxon>
        <taxon>Ecdysozoa</taxon>
        <taxon>Arthropoda</taxon>
        <taxon>Chelicerata</taxon>
        <taxon>Arachnida</taxon>
        <taxon>Acari</taxon>
        <taxon>Acariformes</taxon>
        <taxon>Sarcoptiformes</taxon>
        <taxon>Astigmata</taxon>
        <taxon>Psoroptidia</taxon>
        <taxon>Analgoidea</taxon>
        <taxon>Pyroglyphidae</taxon>
        <taxon>Dermatophagoidinae</taxon>
        <taxon>Dermatophagoides</taxon>
    </lineage>
</organism>
<comment type="subcellular location">
    <subcellularLocation>
        <location evidence="1">Nucleus</location>
    </subcellularLocation>
</comment>
<dbReference type="Proteomes" id="UP000828236">
    <property type="component" value="Unassembled WGS sequence"/>
</dbReference>
<dbReference type="GO" id="GO:0005681">
    <property type="term" value="C:spliceosomal complex"/>
    <property type="evidence" value="ECO:0007669"/>
    <property type="project" value="TreeGrafter"/>
</dbReference>
<evidence type="ECO:0000256" key="2">
    <source>
        <dbReference type="ARBA" id="ARBA00023242"/>
    </source>
</evidence>
<evidence type="ECO:0000259" key="4">
    <source>
        <dbReference type="Pfam" id="PF09429"/>
    </source>
</evidence>
<feature type="compositionally biased region" description="Acidic residues" evidence="3">
    <location>
        <begin position="195"/>
        <end position="210"/>
    </location>
</feature>
<evidence type="ECO:0000256" key="1">
    <source>
        <dbReference type="ARBA" id="ARBA00004123"/>
    </source>
</evidence>
<dbReference type="Pfam" id="PF09429">
    <property type="entry name" value="Wbp11"/>
    <property type="match status" value="1"/>
</dbReference>
<evidence type="ECO:0000313" key="5">
    <source>
        <dbReference type="EMBL" id="KAH7645715.1"/>
    </source>
</evidence>
<dbReference type="PANTHER" id="PTHR13361">
    <property type="entry name" value="WW DOMAIN-BINDING PROTEIN 11"/>
    <property type="match status" value="1"/>
</dbReference>
<feature type="compositionally biased region" description="Low complexity" evidence="3">
    <location>
        <begin position="145"/>
        <end position="157"/>
    </location>
</feature>
<gene>
    <name evidence="5" type="ORF">HUG17_1253</name>
</gene>
<proteinExistence type="predicted"/>
<feature type="compositionally biased region" description="Basic and acidic residues" evidence="3">
    <location>
        <begin position="211"/>
        <end position="232"/>
    </location>
</feature>
<sequence length="429" mass="49085">MGRRMKSTKSGKYINPTDQARKEARKRELKKNKKQRLIVRVAVLKGKDPYQIISDMERLDRMEYDFYNPPALNEKVLKDKRRKLKETWDRLLRLYIKEDKDKYMELKRMEGDYNAKRNELAKQYEAIKSAQEVNIEDIPLPSAISLPSESSTTTPSLGKDMIPQSILKNTKNRTKQPPPPGCPPGLPPSLKEFMAESDDEDDDDNEDDVEKIESNNKKIRFSDEVDDEKNKNESDLHKFLQEIEQLSSDNKPKEAEPNKNIIKDVQVAPNSSIILTGSTLIQPAPQILVRPTPPPPPPVQVQIPPQLMHTPGQVLRMSVATHNNPTIFNPSNYHQKKEKTKQLATIEARPQLRNLSADSTKFMPLALRVRRDEKQAPRKSMVKPARMYGMIHSLDTSSSSTTLSNNVKDKTNSKDDAYEQFMKEMGGLI</sequence>